<dbReference type="GO" id="GO:0006412">
    <property type="term" value="P:translation"/>
    <property type="evidence" value="ECO:0007669"/>
    <property type="project" value="UniProtKB-KW"/>
</dbReference>
<dbReference type="SUPFAM" id="SSF50249">
    <property type="entry name" value="Nucleic acid-binding proteins"/>
    <property type="match status" value="1"/>
</dbReference>
<dbReference type="Proteomes" id="UP000267251">
    <property type="component" value="Unassembled WGS sequence"/>
</dbReference>
<dbReference type="FunFam" id="2.40.50.140:FF:000047">
    <property type="entry name" value="tyrosine--tRNA ligase, cytoplasmic isoform X2"/>
    <property type="match status" value="1"/>
</dbReference>
<dbReference type="InterPro" id="IPR051270">
    <property type="entry name" value="Tyrosine-tRNA_ligase_regulator"/>
</dbReference>
<dbReference type="GO" id="GO:0017102">
    <property type="term" value="C:methionyl glutamyl tRNA synthetase complex"/>
    <property type="evidence" value="ECO:0007669"/>
    <property type="project" value="TreeGrafter"/>
</dbReference>
<dbReference type="EMBL" id="KZ987778">
    <property type="protein sequence ID" value="RKP14899.1"/>
    <property type="molecule type" value="Genomic_DNA"/>
</dbReference>
<dbReference type="InterPro" id="IPR012340">
    <property type="entry name" value="NA-bd_OB-fold"/>
</dbReference>
<evidence type="ECO:0000256" key="2">
    <source>
        <dbReference type="ARBA" id="ARBA00022490"/>
    </source>
</evidence>
<dbReference type="PANTHER" id="PTHR11586">
    <property type="entry name" value="TRNA-AMINOACYLATION COFACTOR ARC1 FAMILY MEMBER"/>
    <property type="match status" value="1"/>
</dbReference>
<keyword evidence="3 6" id="KW-0820">tRNA-binding</keyword>
<protein>
    <recommendedName>
        <fullName evidence="7">tRNA-binding domain-containing protein</fullName>
    </recommendedName>
</protein>
<reference evidence="9" key="1">
    <citation type="journal article" date="2018" name="Nat. Microbiol.">
        <title>Leveraging single-cell genomics to expand the fungal tree of life.</title>
        <authorList>
            <person name="Ahrendt S.R."/>
            <person name="Quandt C.A."/>
            <person name="Ciobanu D."/>
            <person name="Clum A."/>
            <person name="Salamov A."/>
            <person name="Andreopoulos B."/>
            <person name="Cheng J.F."/>
            <person name="Woyke T."/>
            <person name="Pelin A."/>
            <person name="Henrissat B."/>
            <person name="Reynolds N.K."/>
            <person name="Benny G.L."/>
            <person name="Smith M.E."/>
            <person name="James T.Y."/>
            <person name="Grigoriev I.V."/>
        </authorList>
    </citation>
    <scope>NUCLEOTIDE SEQUENCE [LARGE SCALE GENOMIC DNA]</scope>
</reference>
<accession>A0A4V1IYK7</accession>
<dbReference type="InterPro" id="IPR002547">
    <property type="entry name" value="tRNA-bd_dom"/>
</dbReference>
<keyword evidence="2" id="KW-0963">Cytoplasm</keyword>
<evidence type="ECO:0000256" key="6">
    <source>
        <dbReference type="PROSITE-ProRule" id="PRU00209"/>
    </source>
</evidence>
<dbReference type="AlphaFoldDB" id="A0A4V1IYK7"/>
<dbReference type="CDD" id="cd02799">
    <property type="entry name" value="tRNA_bind_EMAP-II_like"/>
    <property type="match status" value="1"/>
</dbReference>
<dbReference type="PANTHER" id="PTHR11586:SF33">
    <property type="entry name" value="AMINOACYL TRNA SYNTHASE COMPLEX-INTERACTING MULTIFUNCTIONAL PROTEIN 1"/>
    <property type="match status" value="1"/>
</dbReference>
<evidence type="ECO:0000256" key="4">
    <source>
        <dbReference type="ARBA" id="ARBA00022884"/>
    </source>
</evidence>
<dbReference type="Gene3D" id="2.40.50.140">
    <property type="entry name" value="Nucleic acid-binding proteins"/>
    <property type="match status" value="1"/>
</dbReference>
<dbReference type="PROSITE" id="PS50886">
    <property type="entry name" value="TRBD"/>
    <property type="match status" value="1"/>
</dbReference>
<evidence type="ECO:0000256" key="3">
    <source>
        <dbReference type="ARBA" id="ARBA00022555"/>
    </source>
</evidence>
<evidence type="ECO:0000313" key="9">
    <source>
        <dbReference type="Proteomes" id="UP000267251"/>
    </source>
</evidence>
<keyword evidence="4 6" id="KW-0694">RNA-binding</keyword>
<dbReference type="OrthoDB" id="19141at2759"/>
<keyword evidence="5" id="KW-0648">Protein biosynthesis</keyword>
<sequence length="175" mass="18842">PVIPVPSQIDLRVGKIIRCERHPDADSLYVETIDVGEEEPRTVISGLVKFVPIEEMQNRSVILVCNLKPVSMRGIKSHAMVLCAGTADKSKVEIMCPPADAKPGTRVHIDGYQSGEPDAVLNPKKKVWEAIQPGYRTAEDRSAIWVDADGKTHGFVVEGSDGLCTAPTIVGGGIS</sequence>
<evidence type="ECO:0000256" key="1">
    <source>
        <dbReference type="ARBA" id="ARBA00004496"/>
    </source>
</evidence>
<proteinExistence type="predicted"/>
<feature type="domain" description="TRNA-binding" evidence="7">
    <location>
        <begin position="5"/>
        <end position="108"/>
    </location>
</feature>
<name>A0A4V1IYK7_9FUNG</name>
<evidence type="ECO:0000259" key="7">
    <source>
        <dbReference type="PROSITE" id="PS50886"/>
    </source>
</evidence>
<evidence type="ECO:0000256" key="5">
    <source>
        <dbReference type="ARBA" id="ARBA00022917"/>
    </source>
</evidence>
<comment type="subcellular location">
    <subcellularLocation>
        <location evidence="1">Cytoplasm</location>
    </subcellularLocation>
</comment>
<dbReference type="Pfam" id="PF01588">
    <property type="entry name" value="tRNA_bind"/>
    <property type="match status" value="1"/>
</dbReference>
<dbReference type="GO" id="GO:0000049">
    <property type="term" value="F:tRNA binding"/>
    <property type="evidence" value="ECO:0007669"/>
    <property type="project" value="UniProtKB-UniRule"/>
</dbReference>
<gene>
    <name evidence="8" type="ORF">BJ684DRAFT_7888</name>
</gene>
<organism evidence="8 9">
    <name type="scientific">Piptocephalis cylindrospora</name>
    <dbReference type="NCBI Taxonomy" id="1907219"/>
    <lineage>
        <taxon>Eukaryota</taxon>
        <taxon>Fungi</taxon>
        <taxon>Fungi incertae sedis</taxon>
        <taxon>Zoopagomycota</taxon>
        <taxon>Zoopagomycotina</taxon>
        <taxon>Zoopagomycetes</taxon>
        <taxon>Zoopagales</taxon>
        <taxon>Piptocephalidaceae</taxon>
        <taxon>Piptocephalis</taxon>
    </lineage>
</organism>
<evidence type="ECO:0000313" key="8">
    <source>
        <dbReference type="EMBL" id="RKP14899.1"/>
    </source>
</evidence>
<keyword evidence="9" id="KW-1185">Reference proteome</keyword>
<feature type="non-terminal residue" evidence="8">
    <location>
        <position position="1"/>
    </location>
</feature>